<dbReference type="EMBL" id="VUNI01000003">
    <property type="protein sequence ID" value="MST74088.1"/>
    <property type="molecule type" value="Genomic_DNA"/>
</dbReference>
<sequence length="326" mass="36995">MNKEETIRTEEINERKIAPEKIEEMVKSAAYDYKENYIKESKGYNAYTAVITPEMAETFLQNNINNRKLSANHVKGYEDLMKKGKWTLGNDAICFRADGVLINGQHRLAAIRECGIPQVCIIALNAETNPNMDRGKGRSDADNLRMEGKVMDELCATKTTGMVNFLRKVMHDPTYTNSTTASGTEDFLVEFQDKISEMYEKVGTSASKGSLYSNAPVRAAFFIAYVNGVPCDVLLEMREALNGQGTYISTAFSQERLLPAYYLMKALRDKDKGRMEAFLRTLYAIDCVNRNLKRKSNKPMDNMIYDFTFKGKSLKEIMKESKKAEK</sequence>
<name>A0A6L5YP80_9FIRM</name>
<comment type="caution">
    <text evidence="1">The sequence shown here is derived from an EMBL/GenBank/DDBJ whole genome shotgun (WGS) entry which is preliminary data.</text>
</comment>
<dbReference type="RefSeq" id="WP_154428864.1">
    <property type="nucleotide sequence ID" value="NZ_VUNI01000003.1"/>
</dbReference>
<keyword evidence="2" id="KW-1185">Reference proteome</keyword>
<evidence type="ECO:0000313" key="2">
    <source>
        <dbReference type="Proteomes" id="UP000474024"/>
    </source>
</evidence>
<organism evidence="1 2">
    <name type="scientific">Roseburia porci</name>
    <dbReference type="NCBI Taxonomy" id="2605790"/>
    <lineage>
        <taxon>Bacteria</taxon>
        <taxon>Bacillati</taxon>
        <taxon>Bacillota</taxon>
        <taxon>Clostridia</taxon>
        <taxon>Lachnospirales</taxon>
        <taxon>Lachnospiraceae</taxon>
        <taxon>Roseburia</taxon>
    </lineage>
</organism>
<evidence type="ECO:0008006" key="3">
    <source>
        <dbReference type="Google" id="ProtNLM"/>
    </source>
</evidence>
<dbReference type="Proteomes" id="UP000474024">
    <property type="component" value="Unassembled WGS sequence"/>
</dbReference>
<gene>
    <name evidence="1" type="ORF">FYJ75_03425</name>
</gene>
<proteinExistence type="predicted"/>
<dbReference type="AlphaFoldDB" id="A0A6L5YP80"/>
<protein>
    <recommendedName>
        <fullName evidence="3">ParB/Sulfiredoxin domain-containing protein</fullName>
    </recommendedName>
</protein>
<evidence type="ECO:0000313" key="1">
    <source>
        <dbReference type="EMBL" id="MST74088.1"/>
    </source>
</evidence>
<reference evidence="1 2" key="1">
    <citation type="submission" date="2019-08" db="EMBL/GenBank/DDBJ databases">
        <title>In-depth cultivation of the pig gut microbiome towards novel bacterial diversity and tailored functional studies.</title>
        <authorList>
            <person name="Wylensek D."/>
            <person name="Hitch T.C.A."/>
            <person name="Clavel T."/>
        </authorList>
    </citation>
    <scope>NUCLEOTIDE SEQUENCE [LARGE SCALE GENOMIC DNA]</scope>
    <source>
        <strain evidence="1 2">MUC/MUC-530-WT-4D</strain>
    </source>
</reference>
<accession>A0A6L5YP80</accession>